<evidence type="ECO:0000256" key="3">
    <source>
        <dbReference type="ARBA" id="ARBA00022729"/>
    </source>
</evidence>
<dbReference type="EMBL" id="JBIRYI010000004">
    <property type="protein sequence ID" value="MFI2486746.1"/>
    <property type="molecule type" value="Genomic_DNA"/>
</dbReference>
<evidence type="ECO:0000313" key="5">
    <source>
        <dbReference type="EMBL" id="MFI2486746.1"/>
    </source>
</evidence>
<accession>A0ABW7XGW9</accession>
<keyword evidence="2" id="KW-0813">Transport</keyword>
<dbReference type="CDD" id="cd13585">
    <property type="entry name" value="PBP2_TMBP_like"/>
    <property type="match status" value="1"/>
</dbReference>
<evidence type="ECO:0000256" key="2">
    <source>
        <dbReference type="ARBA" id="ARBA00022448"/>
    </source>
</evidence>
<protein>
    <submittedName>
        <fullName evidence="5">ABC transporter substrate-binding protein</fullName>
    </submittedName>
</protein>
<sequence>MKRKMLAGAVALASLSLTACAGGPGGVEAEGQIDYWLWDSNQQPAYQQCADAFHEANPDLTVKITQRGWDDYWSALTTAFSSGTGPDVFTDHVSKYPEFVANGQLLALDDHIADVDLDQYSAGLADLWVAQDGKRYGLPKDWDTVAIFYNQKMVEDAGLSEKDMQDLDWNPDDGGTYEETIARLTVDANGVRGDEPGFDKENVAVYGLGIPGAGYENGQTEWSMYTATTGWTHTDENPWGTHYNYDDPRFQDTIAWWYSLIEKGYAPPLETTIGASVNDNFGAGKSAINISGDWMLSTYFGYDGVDVGLAPTPTGPNGQRASMFNGLADSVWAGTDNPEGAAKWVAFLGSTDCQDLVGAAGVVFPAITSSAEIATEAFAEKGIDVSPFTTHVEDGTTFLFPVTDHASDVHAIMTPAMDEVLGGKADVSSLTEANEQVNALFDGS</sequence>
<evidence type="ECO:0000313" key="6">
    <source>
        <dbReference type="Proteomes" id="UP001611580"/>
    </source>
</evidence>
<proteinExistence type="inferred from homology"/>
<dbReference type="PANTHER" id="PTHR30061">
    <property type="entry name" value="MALTOSE-BINDING PERIPLASMIC PROTEIN"/>
    <property type="match status" value="1"/>
</dbReference>
<reference evidence="5 6" key="1">
    <citation type="submission" date="2024-10" db="EMBL/GenBank/DDBJ databases">
        <title>The Natural Products Discovery Center: Release of the First 8490 Sequenced Strains for Exploring Actinobacteria Biosynthetic Diversity.</title>
        <authorList>
            <person name="Kalkreuter E."/>
            <person name="Kautsar S.A."/>
            <person name="Yang D."/>
            <person name="Bader C.D."/>
            <person name="Teijaro C.N."/>
            <person name="Fluegel L."/>
            <person name="Davis C.M."/>
            <person name="Simpson J.R."/>
            <person name="Lauterbach L."/>
            <person name="Steele A.D."/>
            <person name="Gui C."/>
            <person name="Meng S."/>
            <person name="Li G."/>
            <person name="Viehrig K."/>
            <person name="Ye F."/>
            <person name="Su P."/>
            <person name="Kiefer A.F."/>
            <person name="Nichols A."/>
            <person name="Cepeda A.J."/>
            <person name="Yan W."/>
            <person name="Fan B."/>
            <person name="Jiang Y."/>
            <person name="Adhikari A."/>
            <person name="Zheng C.-J."/>
            <person name="Schuster L."/>
            <person name="Cowan T.M."/>
            <person name="Smanski M.J."/>
            <person name="Chevrette M.G."/>
            <person name="De Carvalho L.P.S."/>
            <person name="Shen B."/>
        </authorList>
    </citation>
    <scope>NUCLEOTIDE SEQUENCE [LARGE SCALE GENOMIC DNA]</scope>
    <source>
        <strain evidence="5 6">NPDC019481</strain>
    </source>
</reference>
<feature type="signal peptide" evidence="4">
    <location>
        <begin position="1"/>
        <end position="21"/>
    </location>
</feature>
<name>A0ABW7XGW9_9MICO</name>
<feature type="chain" id="PRO_5047385202" evidence="4">
    <location>
        <begin position="22"/>
        <end position="444"/>
    </location>
</feature>
<keyword evidence="6" id="KW-1185">Reference proteome</keyword>
<evidence type="ECO:0000256" key="1">
    <source>
        <dbReference type="ARBA" id="ARBA00008520"/>
    </source>
</evidence>
<dbReference type="PROSITE" id="PS51257">
    <property type="entry name" value="PROKAR_LIPOPROTEIN"/>
    <property type="match status" value="1"/>
</dbReference>
<dbReference type="Pfam" id="PF01547">
    <property type="entry name" value="SBP_bac_1"/>
    <property type="match status" value="1"/>
</dbReference>
<dbReference type="RefSeq" id="WP_397402918.1">
    <property type="nucleotide sequence ID" value="NZ_JBIRYI010000004.1"/>
</dbReference>
<dbReference type="InterPro" id="IPR006059">
    <property type="entry name" value="SBP"/>
</dbReference>
<gene>
    <name evidence="5" type="ORF">ACH47X_07535</name>
</gene>
<dbReference type="Proteomes" id="UP001611580">
    <property type="component" value="Unassembled WGS sequence"/>
</dbReference>
<dbReference type="Gene3D" id="3.40.190.10">
    <property type="entry name" value="Periplasmic binding protein-like II"/>
    <property type="match status" value="1"/>
</dbReference>
<keyword evidence="3 4" id="KW-0732">Signal</keyword>
<organism evidence="5 6">
    <name type="scientific">Promicromonospora kroppenstedtii</name>
    <dbReference type="NCBI Taxonomy" id="440482"/>
    <lineage>
        <taxon>Bacteria</taxon>
        <taxon>Bacillati</taxon>
        <taxon>Actinomycetota</taxon>
        <taxon>Actinomycetes</taxon>
        <taxon>Micrococcales</taxon>
        <taxon>Promicromonosporaceae</taxon>
        <taxon>Promicromonospora</taxon>
    </lineage>
</organism>
<dbReference type="SUPFAM" id="SSF53850">
    <property type="entry name" value="Periplasmic binding protein-like II"/>
    <property type="match status" value="1"/>
</dbReference>
<dbReference type="PANTHER" id="PTHR30061:SF50">
    <property type="entry name" value="MALTOSE_MALTODEXTRIN-BINDING PERIPLASMIC PROTEIN"/>
    <property type="match status" value="1"/>
</dbReference>
<comment type="caution">
    <text evidence="5">The sequence shown here is derived from an EMBL/GenBank/DDBJ whole genome shotgun (WGS) entry which is preliminary data.</text>
</comment>
<evidence type="ECO:0000256" key="4">
    <source>
        <dbReference type="SAM" id="SignalP"/>
    </source>
</evidence>
<comment type="similarity">
    <text evidence="1">Belongs to the bacterial solute-binding protein 1 family.</text>
</comment>